<evidence type="ECO:0000256" key="3">
    <source>
        <dbReference type="ARBA" id="ARBA00022801"/>
    </source>
</evidence>
<dbReference type="InterPro" id="IPR027417">
    <property type="entry name" value="P-loop_NTPase"/>
</dbReference>
<dbReference type="InterPro" id="IPR012340">
    <property type="entry name" value="NA-bd_OB-fold"/>
</dbReference>
<dbReference type="Gene3D" id="3.40.50.300">
    <property type="entry name" value="P-loop containing nucleotide triphosphate hydrolases"/>
    <property type="match status" value="2"/>
</dbReference>
<dbReference type="Gene3D" id="2.40.50.140">
    <property type="entry name" value="Nucleic acid-binding proteins"/>
    <property type="match status" value="1"/>
</dbReference>
<dbReference type="STRING" id="634177.GLX_05510"/>
<dbReference type="PATRIC" id="fig|634177.7.peg.656"/>
<dbReference type="SMART" id="SM00487">
    <property type="entry name" value="DEXDc"/>
    <property type="match status" value="1"/>
</dbReference>
<protein>
    <submittedName>
        <fullName evidence="10">DNA helicase</fullName>
    </submittedName>
</protein>
<dbReference type="PROSITE" id="PS51194">
    <property type="entry name" value="HELICASE_CTER"/>
    <property type="match status" value="1"/>
</dbReference>
<keyword evidence="4 10" id="KW-0347">Helicase</keyword>
<evidence type="ECO:0000256" key="4">
    <source>
        <dbReference type="ARBA" id="ARBA00022806"/>
    </source>
</evidence>
<keyword evidence="3" id="KW-0378">Hydrolase</keyword>
<proteinExistence type="predicted"/>
<dbReference type="Proteomes" id="UP000009044">
    <property type="component" value="Chromosome"/>
</dbReference>
<dbReference type="InterPro" id="IPR001650">
    <property type="entry name" value="Helicase_C-like"/>
</dbReference>
<dbReference type="GO" id="GO:0003677">
    <property type="term" value="F:DNA binding"/>
    <property type="evidence" value="ECO:0007669"/>
    <property type="project" value="UniProtKB-KW"/>
</dbReference>
<accession>G2I4B6</accession>
<feature type="domain" description="Helicase ATP-binding" evidence="8">
    <location>
        <begin position="305"/>
        <end position="463"/>
    </location>
</feature>
<dbReference type="GO" id="GO:0005524">
    <property type="term" value="F:ATP binding"/>
    <property type="evidence" value="ECO:0007669"/>
    <property type="project" value="UniProtKB-KW"/>
</dbReference>
<dbReference type="AlphaFoldDB" id="G2I4B6"/>
<dbReference type="InterPro" id="IPR014001">
    <property type="entry name" value="Helicase_ATP-bd"/>
</dbReference>
<dbReference type="Pfam" id="PF00271">
    <property type="entry name" value="Helicase_C"/>
    <property type="match status" value="1"/>
</dbReference>
<keyword evidence="5" id="KW-0067">ATP-binding</keyword>
<dbReference type="PANTHER" id="PTHR47964:SF1">
    <property type="entry name" value="ATP-DEPENDENT DNA HELICASE HOMOLOG RECG, CHLOROPLASTIC"/>
    <property type="match status" value="1"/>
</dbReference>
<dbReference type="Pfam" id="PF19833">
    <property type="entry name" value="RecG_dom3_C"/>
    <property type="match status" value="1"/>
</dbReference>
<sequence>MPPRRMNRRVSDTAFPPTNSLLAPLLAGVETLKGVKPATAKLLARVAGGGRVIDLLFHLPESVVDRRYRPNLGQAETGRVCTLHVTVTRVVPPAPGGGRGKRPWRVGVTDGTADADLVFFSPHQARRLEAGQEICVSGTLERFGERLNMAHPDYVVPAARMSEIPLLDPVWPLTAGLFASQVRAAIRAAFDIFPPLPEWQDTSVLKQRRWPGFEDALRTLHRPCDMPDLLEGDALVAASERARARLACDDLLAQQVAMAQARRLNRLRPGRAVVGDGSLRRVVLSRFGHEPTTAQVRALAEIDADLAAPRQMTRLLQGDVGAGKTLVALQAMLGAVEAGHQAALMAPTEILARQHLATFERLSPVSVAFLSGSVKGKARREALARIADGTARLVIGTHALFQESVVFHDLALAVIDEQHRFGVEQRAMLGEKGPQTDVLVMTATPIPRSLLLTQWGDMQVSRLDVKPAGRKPVRTSLHALSAMGELLAGMERALARGARIFWVCPLVSESETTDIAAAEARHEALGAHFGTQAVGLAHGQQDITLREQAIADFAQGRTRILVATTVIEVGVDIPDATVMIIEHAERFGLAQLHQLRGRVGRGLAESYCLLLHDSALGQTARRRLALLRETEDGFLIADEDFRLRGGGDVAGRRQSGMPDLRLASPLHVDMLLTLAAQDARRLVDTPPGQRPPALQAREPAVSLLLELFSRARAVRAIRAG</sequence>
<dbReference type="KEGG" id="gxy:GLX_05510"/>
<dbReference type="EMBL" id="AP012159">
    <property type="protein sequence ID" value="BAK82963.1"/>
    <property type="molecule type" value="Genomic_DNA"/>
</dbReference>
<evidence type="ECO:0000256" key="6">
    <source>
        <dbReference type="ARBA" id="ARBA00023125"/>
    </source>
</evidence>
<dbReference type="SMART" id="SM00490">
    <property type="entry name" value="HELICc"/>
    <property type="match status" value="1"/>
</dbReference>
<keyword evidence="7" id="KW-0234">DNA repair</keyword>
<dbReference type="GO" id="GO:0003678">
    <property type="term" value="F:DNA helicase activity"/>
    <property type="evidence" value="ECO:0007669"/>
    <property type="project" value="TreeGrafter"/>
</dbReference>
<dbReference type="NCBIfam" id="NF008164">
    <property type="entry name" value="PRK10917.1-2"/>
    <property type="match status" value="1"/>
</dbReference>
<keyword evidence="1" id="KW-0547">Nucleotide-binding</keyword>
<name>G2I4B6_KOMMN</name>
<dbReference type="InterPro" id="IPR011545">
    <property type="entry name" value="DEAD/DEAH_box_helicase_dom"/>
</dbReference>
<dbReference type="eggNOG" id="COG1200">
    <property type="taxonomic scope" value="Bacteria"/>
</dbReference>
<evidence type="ECO:0000256" key="1">
    <source>
        <dbReference type="ARBA" id="ARBA00022741"/>
    </source>
</evidence>
<dbReference type="Pfam" id="PF00270">
    <property type="entry name" value="DEAD"/>
    <property type="match status" value="1"/>
</dbReference>
<keyword evidence="6" id="KW-0238">DNA-binding</keyword>
<evidence type="ECO:0000259" key="9">
    <source>
        <dbReference type="PROSITE" id="PS51194"/>
    </source>
</evidence>
<reference evidence="11" key="1">
    <citation type="journal article" date="2011" name="J. Bacteriol.">
        <title>Complete genome sequence of NBRC 3288, a unique cellulose-nonproducing strain of Gluconacetobacter xylinus isolated from vinegar.</title>
        <authorList>
            <person name="Ogino H."/>
            <person name="Azuma Y."/>
            <person name="Hosoyama A."/>
            <person name="Nakazawa H."/>
            <person name="Matsutani M."/>
            <person name="Hasegawa A."/>
            <person name="Otsuyama K."/>
            <person name="Matsushita K."/>
            <person name="Fujita N."/>
            <person name="Shirai M."/>
        </authorList>
    </citation>
    <scope>NUCLEOTIDE SEQUENCE [LARGE SCALE GENOMIC DNA]</scope>
    <source>
        <strain evidence="11">NBRC 3288 / BCRC 11682 / LMG 1693</strain>
    </source>
</reference>
<dbReference type="CDD" id="cd04488">
    <property type="entry name" value="RecG_wedge_OBF"/>
    <property type="match status" value="1"/>
</dbReference>
<dbReference type="InterPro" id="IPR045562">
    <property type="entry name" value="RecG_dom3_C"/>
</dbReference>
<dbReference type="GO" id="GO:0006281">
    <property type="term" value="P:DNA repair"/>
    <property type="evidence" value="ECO:0007669"/>
    <property type="project" value="UniProtKB-KW"/>
</dbReference>
<feature type="domain" description="Helicase C-terminal" evidence="9">
    <location>
        <begin position="489"/>
        <end position="642"/>
    </location>
</feature>
<evidence type="ECO:0000256" key="5">
    <source>
        <dbReference type="ARBA" id="ARBA00022840"/>
    </source>
</evidence>
<dbReference type="SUPFAM" id="SSF52540">
    <property type="entry name" value="P-loop containing nucleoside triphosphate hydrolases"/>
    <property type="match status" value="2"/>
</dbReference>
<dbReference type="CDD" id="cd17992">
    <property type="entry name" value="DEXHc_RecG"/>
    <property type="match status" value="1"/>
</dbReference>
<dbReference type="SUPFAM" id="SSF50249">
    <property type="entry name" value="Nucleic acid-binding proteins"/>
    <property type="match status" value="1"/>
</dbReference>
<evidence type="ECO:0000313" key="11">
    <source>
        <dbReference type="Proteomes" id="UP000009044"/>
    </source>
</evidence>
<gene>
    <name evidence="10" type="ordered locus">GLX_05510</name>
</gene>
<dbReference type="HOGENOM" id="CLU_005122_7_1_5"/>
<dbReference type="InterPro" id="IPR047112">
    <property type="entry name" value="RecG/Mfd"/>
</dbReference>
<dbReference type="GO" id="GO:0016787">
    <property type="term" value="F:hydrolase activity"/>
    <property type="evidence" value="ECO:0007669"/>
    <property type="project" value="UniProtKB-KW"/>
</dbReference>
<evidence type="ECO:0000256" key="2">
    <source>
        <dbReference type="ARBA" id="ARBA00022763"/>
    </source>
</evidence>
<keyword evidence="2" id="KW-0227">DNA damage</keyword>
<evidence type="ECO:0000256" key="7">
    <source>
        <dbReference type="ARBA" id="ARBA00023204"/>
    </source>
</evidence>
<dbReference type="PANTHER" id="PTHR47964">
    <property type="entry name" value="ATP-DEPENDENT DNA HELICASE HOMOLOG RECG, CHLOROPLASTIC"/>
    <property type="match status" value="1"/>
</dbReference>
<dbReference type="PROSITE" id="PS51192">
    <property type="entry name" value="HELICASE_ATP_BIND_1"/>
    <property type="match status" value="1"/>
</dbReference>
<evidence type="ECO:0000313" key="10">
    <source>
        <dbReference type="EMBL" id="BAK82963.1"/>
    </source>
</evidence>
<organism evidence="10 11">
    <name type="scientific">Komagataeibacter medellinensis (strain NBRC 3288 / BCRC 11682 / LMG 1693 / Kondo 51)</name>
    <name type="common">Gluconacetobacter medellinensis</name>
    <dbReference type="NCBI Taxonomy" id="634177"/>
    <lineage>
        <taxon>Bacteria</taxon>
        <taxon>Pseudomonadati</taxon>
        <taxon>Pseudomonadota</taxon>
        <taxon>Alphaproteobacteria</taxon>
        <taxon>Acetobacterales</taxon>
        <taxon>Acetobacteraceae</taxon>
        <taxon>Komagataeibacter</taxon>
    </lineage>
</organism>
<evidence type="ECO:0000259" key="8">
    <source>
        <dbReference type="PROSITE" id="PS51192"/>
    </source>
</evidence>